<feature type="compositionally biased region" description="Basic and acidic residues" evidence="1">
    <location>
        <begin position="102"/>
        <end position="138"/>
    </location>
</feature>
<evidence type="ECO:0000256" key="1">
    <source>
        <dbReference type="SAM" id="MobiDB-lite"/>
    </source>
</evidence>
<dbReference type="RefSeq" id="XP_040695425.1">
    <property type="nucleotide sequence ID" value="XM_040833140.1"/>
</dbReference>
<proteinExistence type="predicted"/>
<feature type="compositionally biased region" description="Low complexity" evidence="1">
    <location>
        <begin position="151"/>
        <end position="165"/>
    </location>
</feature>
<gene>
    <name evidence="2" type="ORF">ASPWEDRAFT_284987</name>
</gene>
<feature type="compositionally biased region" description="Basic and acidic residues" evidence="1">
    <location>
        <begin position="75"/>
        <end position="95"/>
    </location>
</feature>
<feature type="region of interest" description="Disordered" evidence="1">
    <location>
        <begin position="276"/>
        <end position="332"/>
    </location>
</feature>
<accession>A0A1L9S3L5</accession>
<dbReference type="GeneID" id="63748988"/>
<dbReference type="AlphaFoldDB" id="A0A1L9S3L5"/>
<feature type="compositionally biased region" description="Low complexity" evidence="1">
    <location>
        <begin position="276"/>
        <end position="294"/>
    </location>
</feature>
<sequence>MGVLSTLWSSCIHPRKQNHRQNQQQAKEPPPSSSFTASTRPLPPIPASALPQKPRKLVKKASQTASIRIVESPEPEARPESEHEHESESPSDEKVAVPSSHVSDEKHKLEISCEEVPDRKDDSESESPKHIADEKVFHDAAAADNKELSRVPSESTLTVESESLPPIEEDDDEGPAITSEEQKFINGTDDERDSEVAKKTSSEVQVQEKSISQSTTPELKQSELEDTTKKMILPAAKKDSKSIAKARMTRRKSLIEMVNLVQSGTPGLRFPLSTRLSISPSSSTSTGISTTTTIVDENTATQSEKKARRELSVRVGGESGEESHDGESLFRS</sequence>
<keyword evidence="3" id="KW-1185">Reference proteome</keyword>
<feature type="compositionally biased region" description="Basic and acidic residues" evidence="1">
    <location>
        <begin position="303"/>
        <end position="312"/>
    </location>
</feature>
<evidence type="ECO:0000313" key="3">
    <source>
        <dbReference type="Proteomes" id="UP000184383"/>
    </source>
</evidence>
<feature type="compositionally biased region" description="Basic and acidic residues" evidence="1">
    <location>
        <begin position="321"/>
        <end position="332"/>
    </location>
</feature>
<dbReference type="Proteomes" id="UP000184383">
    <property type="component" value="Unassembled WGS sequence"/>
</dbReference>
<feature type="region of interest" description="Disordered" evidence="1">
    <location>
        <begin position="1"/>
        <end position="223"/>
    </location>
</feature>
<organism evidence="2 3">
    <name type="scientific">Aspergillus wentii DTO 134E9</name>
    <dbReference type="NCBI Taxonomy" id="1073089"/>
    <lineage>
        <taxon>Eukaryota</taxon>
        <taxon>Fungi</taxon>
        <taxon>Dikarya</taxon>
        <taxon>Ascomycota</taxon>
        <taxon>Pezizomycotina</taxon>
        <taxon>Eurotiomycetes</taxon>
        <taxon>Eurotiomycetidae</taxon>
        <taxon>Eurotiales</taxon>
        <taxon>Aspergillaceae</taxon>
        <taxon>Aspergillus</taxon>
        <taxon>Aspergillus subgen. Cremei</taxon>
    </lineage>
</organism>
<protein>
    <submittedName>
        <fullName evidence="2">Uncharacterized protein</fullName>
    </submittedName>
</protein>
<evidence type="ECO:0000313" key="2">
    <source>
        <dbReference type="EMBL" id="OJJ41749.1"/>
    </source>
</evidence>
<dbReference type="EMBL" id="KV878209">
    <property type="protein sequence ID" value="OJJ41749.1"/>
    <property type="molecule type" value="Genomic_DNA"/>
</dbReference>
<feature type="compositionally biased region" description="Polar residues" evidence="1">
    <location>
        <begin position="202"/>
        <end position="219"/>
    </location>
</feature>
<dbReference type="VEuPathDB" id="FungiDB:ASPWEDRAFT_284987"/>
<reference evidence="3" key="1">
    <citation type="journal article" date="2017" name="Genome Biol.">
        <title>Comparative genomics reveals high biological diversity and specific adaptations in the industrially and medically important fungal genus Aspergillus.</title>
        <authorList>
            <person name="de Vries R.P."/>
            <person name="Riley R."/>
            <person name="Wiebenga A."/>
            <person name="Aguilar-Osorio G."/>
            <person name="Amillis S."/>
            <person name="Uchima C.A."/>
            <person name="Anderluh G."/>
            <person name="Asadollahi M."/>
            <person name="Askin M."/>
            <person name="Barry K."/>
            <person name="Battaglia E."/>
            <person name="Bayram O."/>
            <person name="Benocci T."/>
            <person name="Braus-Stromeyer S.A."/>
            <person name="Caldana C."/>
            <person name="Canovas D."/>
            <person name="Cerqueira G.C."/>
            <person name="Chen F."/>
            <person name="Chen W."/>
            <person name="Choi C."/>
            <person name="Clum A."/>
            <person name="Dos Santos R.A."/>
            <person name="Damasio A.R."/>
            <person name="Diallinas G."/>
            <person name="Emri T."/>
            <person name="Fekete E."/>
            <person name="Flipphi M."/>
            <person name="Freyberg S."/>
            <person name="Gallo A."/>
            <person name="Gournas C."/>
            <person name="Habgood R."/>
            <person name="Hainaut M."/>
            <person name="Harispe M.L."/>
            <person name="Henrissat B."/>
            <person name="Hilden K.S."/>
            <person name="Hope R."/>
            <person name="Hossain A."/>
            <person name="Karabika E."/>
            <person name="Karaffa L."/>
            <person name="Karanyi Z."/>
            <person name="Krasevec N."/>
            <person name="Kuo A."/>
            <person name="Kusch H."/>
            <person name="LaButti K."/>
            <person name="Lagendijk E.L."/>
            <person name="Lapidus A."/>
            <person name="Levasseur A."/>
            <person name="Lindquist E."/>
            <person name="Lipzen A."/>
            <person name="Logrieco A.F."/>
            <person name="MacCabe A."/>
            <person name="Maekelae M.R."/>
            <person name="Malavazi I."/>
            <person name="Melin P."/>
            <person name="Meyer V."/>
            <person name="Mielnichuk N."/>
            <person name="Miskei M."/>
            <person name="Molnar A.P."/>
            <person name="Mule G."/>
            <person name="Ngan C.Y."/>
            <person name="Orejas M."/>
            <person name="Orosz E."/>
            <person name="Ouedraogo J.P."/>
            <person name="Overkamp K.M."/>
            <person name="Park H.-S."/>
            <person name="Perrone G."/>
            <person name="Piumi F."/>
            <person name="Punt P.J."/>
            <person name="Ram A.F."/>
            <person name="Ramon A."/>
            <person name="Rauscher S."/>
            <person name="Record E."/>
            <person name="Riano-Pachon D.M."/>
            <person name="Robert V."/>
            <person name="Roehrig J."/>
            <person name="Ruller R."/>
            <person name="Salamov A."/>
            <person name="Salih N.S."/>
            <person name="Samson R.A."/>
            <person name="Sandor E."/>
            <person name="Sanguinetti M."/>
            <person name="Schuetze T."/>
            <person name="Sepcic K."/>
            <person name="Shelest E."/>
            <person name="Sherlock G."/>
            <person name="Sophianopoulou V."/>
            <person name="Squina F.M."/>
            <person name="Sun H."/>
            <person name="Susca A."/>
            <person name="Todd R.B."/>
            <person name="Tsang A."/>
            <person name="Unkles S.E."/>
            <person name="van de Wiele N."/>
            <person name="van Rossen-Uffink D."/>
            <person name="Oliveira J.V."/>
            <person name="Vesth T.C."/>
            <person name="Visser J."/>
            <person name="Yu J.-H."/>
            <person name="Zhou M."/>
            <person name="Andersen M.R."/>
            <person name="Archer D.B."/>
            <person name="Baker S.E."/>
            <person name="Benoit I."/>
            <person name="Brakhage A.A."/>
            <person name="Braus G.H."/>
            <person name="Fischer R."/>
            <person name="Frisvad J.C."/>
            <person name="Goldman G.H."/>
            <person name="Houbraken J."/>
            <person name="Oakley B."/>
            <person name="Pocsi I."/>
            <person name="Scazzocchio C."/>
            <person name="Seiboth B."/>
            <person name="vanKuyk P.A."/>
            <person name="Wortman J."/>
            <person name="Dyer P.S."/>
            <person name="Grigoriev I.V."/>
        </authorList>
    </citation>
    <scope>NUCLEOTIDE SEQUENCE [LARGE SCALE GENOMIC DNA]</scope>
    <source>
        <strain evidence="3">DTO 134E9</strain>
    </source>
</reference>
<name>A0A1L9S3L5_ASPWE</name>